<evidence type="ECO:0000256" key="2">
    <source>
        <dbReference type="ARBA" id="ARBA00022801"/>
    </source>
</evidence>
<dbReference type="Pfam" id="PF02897">
    <property type="entry name" value="Peptidase_S9_N"/>
    <property type="match status" value="1"/>
</dbReference>
<dbReference type="EMBL" id="CP008944">
    <property type="protein sequence ID" value="AIG63569.1"/>
    <property type="molecule type" value="Genomic_DNA"/>
</dbReference>
<dbReference type="SUPFAM" id="SSF50993">
    <property type="entry name" value="Peptidase/esterase 'gauge' domain"/>
    <property type="match status" value="1"/>
</dbReference>
<keyword evidence="7" id="KW-1185">Reference proteome</keyword>
<dbReference type="InterPro" id="IPR023302">
    <property type="entry name" value="Pept_S9A_N"/>
</dbReference>
<dbReference type="InterPro" id="IPR029058">
    <property type="entry name" value="AB_hydrolase_fold"/>
</dbReference>
<evidence type="ECO:0000259" key="4">
    <source>
        <dbReference type="Pfam" id="PF00326"/>
    </source>
</evidence>
<protein>
    <submittedName>
        <fullName evidence="6">Prolyl oligopeptidase</fullName>
    </submittedName>
</protein>
<reference evidence="6 7" key="1">
    <citation type="submission" date="2014-07" db="EMBL/GenBank/DDBJ databases">
        <title>Complete genome sequence of Corynebacterium atypicum DSM 44849: identifiction of the mycolic acid biosynthesis genes.</title>
        <authorList>
            <person name="Tippelt A."/>
            <person name="Mollmann S."/>
            <person name="Albersmeier A."/>
            <person name="Jaenicke S."/>
            <person name="Ruckert C."/>
            <person name="Tauch A."/>
        </authorList>
    </citation>
    <scope>NUCLEOTIDE SEQUENCE [LARGE SCALE GENOMIC DNA]</scope>
    <source>
        <strain evidence="6 7">R2070</strain>
    </source>
</reference>
<evidence type="ECO:0000313" key="6">
    <source>
        <dbReference type="EMBL" id="AIG63569.1"/>
    </source>
</evidence>
<dbReference type="InterPro" id="IPR001375">
    <property type="entry name" value="Peptidase_S9_cat"/>
</dbReference>
<evidence type="ECO:0000259" key="5">
    <source>
        <dbReference type="Pfam" id="PF02897"/>
    </source>
</evidence>
<accession>A0ABN4DEE6</accession>
<dbReference type="InterPro" id="IPR051167">
    <property type="entry name" value="Prolyl_oligopep/macrocyclase"/>
</dbReference>
<keyword evidence="1" id="KW-0645">Protease</keyword>
<name>A0ABN4DEE6_9CORY</name>
<dbReference type="Proteomes" id="UP000028504">
    <property type="component" value="Chromosome"/>
</dbReference>
<dbReference type="SUPFAM" id="SSF53474">
    <property type="entry name" value="alpha/beta-Hydrolases"/>
    <property type="match status" value="1"/>
</dbReference>
<feature type="domain" description="Peptidase S9A N-terminal" evidence="5">
    <location>
        <begin position="14"/>
        <end position="406"/>
    </location>
</feature>
<dbReference type="RefSeq" id="WP_051866695.1">
    <property type="nucleotide sequence ID" value="NZ_CP008944.1"/>
</dbReference>
<keyword evidence="2" id="KW-0378">Hydrolase</keyword>
<dbReference type="Gene3D" id="2.130.10.120">
    <property type="entry name" value="Prolyl oligopeptidase, N-terminal domain"/>
    <property type="match status" value="1"/>
</dbReference>
<sequence length="692" mass="75779">MTFSARAEIDPQDLEGIENPQALDWARKWSKHTTDAATAQPEHRELAARIRRVLDADDRLAHVQRRGQWLYNFWRDAEHPRGLWRRTLTEPFISGEDDWEVLIDVDALARRDERSWVFKGAQVLQPEGTRALIHLSDGGGDAAEIREFDLETKEFVTEGAFAVPAAKSSVSWVDRDRILVSTDFGAGSLTASGYPMATRLWRRGSDLAQAPVVAHGAATDVAAGAWADISRAPRWLLFERALDFYRARTWLAPIDELDRLEAGEQIAWRKLEVPDDCEAQVAGDLLFLRPRTDHAGVPAGGLGVVDVHAHLAGTAQPTVIFAPDEHTALQSLSLTENFLILTALRDVRTVVSAAALSAPTKLHELELPAQVSAQVAATSPADGDEAWLTWSSFTQPPALARFDAAATADAEPPALQVVAQAPQRFEARGVETRQHWARSADGTRIPYFIVGRFSGNQPRPTLVGGYGGFEVSLVPGYSAVRGLAWLERGNYFVQPSLRGGGEFGPAWHAEATRTNRRKVFEDHRAVLEDLVARGYARADQIVIRGGSNGGLLTAQALTQYPEHFAAAVIQVPLTDMLRYHRMSAGASWMAEYGDPGDPEERGVLHSYSPLHNVVPATRRAYPPALVTTSTRDDRVHPAHARLFARALAAAGQPVDYFENTEGGHAGAADNAQVAQVEAMIYCWIAARLAEVG</sequence>
<dbReference type="PRINTS" id="PR00862">
    <property type="entry name" value="PROLIGOPTASE"/>
</dbReference>
<dbReference type="PANTHER" id="PTHR42881">
    <property type="entry name" value="PROLYL ENDOPEPTIDASE"/>
    <property type="match status" value="1"/>
</dbReference>
<evidence type="ECO:0000256" key="1">
    <source>
        <dbReference type="ARBA" id="ARBA00022670"/>
    </source>
</evidence>
<proteinExistence type="predicted"/>
<keyword evidence="3" id="KW-0720">Serine protease</keyword>
<evidence type="ECO:0000256" key="3">
    <source>
        <dbReference type="ARBA" id="ARBA00022825"/>
    </source>
</evidence>
<dbReference type="Gene3D" id="3.40.50.1820">
    <property type="entry name" value="alpha/beta hydrolase"/>
    <property type="match status" value="1"/>
</dbReference>
<dbReference type="PANTHER" id="PTHR42881:SF13">
    <property type="entry name" value="PROLYL ENDOPEPTIDASE"/>
    <property type="match status" value="1"/>
</dbReference>
<feature type="domain" description="Peptidase S9 prolyl oligopeptidase catalytic" evidence="4">
    <location>
        <begin position="483"/>
        <end position="687"/>
    </location>
</feature>
<dbReference type="Pfam" id="PF00326">
    <property type="entry name" value="Peptidase_S9"/>
    <property type="match status" value="1"/>
</dbReference>
<organism evidence="6 7">
    <name type="scientific">Corynebacterium atypicum</name>
    <dbReference type="NCBI Taxonomy" id="191610"/>
    <lineage>
        <taxon>Bacteria</taxon>
        <taxon>Bacillati</taxon>
        <taxon>Actinomycetota</taxon>
        <taxon>Actinomycetes</taxon>
        <taxon>Mycobacteriales</taxon>
        <taxon>Corynebacteriaceae</taxon>
        <taxon>Corynebacterium</taxon>
    </lineage>
</organism>
<evidence type="ECO:0000313" key="7">
    <source>
        <dbReference type="Proteomes" id="UP000028504"/>
    </source>
</evidence>
<dbReference type="InterPro" id="IPR002470">
    <property type="entry name" value="Peptidase_S9A"/>
</dbReference>
<gene>
    <name evidence="6" type="ORF">CATYP_01480</name>
</gene>